<dbReference type="GO" id="GO:0017004">
    <property type="term" value="P:cytochrome complex assembly"/>
    <property type="evidence" value="ECO:0007669"/>
    <property type="project" value="UniProtKB-KW"/>
</dbReference>
<name>A0A414FUU8_9ACTN</name>
<gene>
    <name evidence="5" type="ORF">DW787_07195</name>
</gene>
<dbReference type="InterPro" id="IPR012340">
    <property type="entry name" value="NA-bd_OB-fold"/>
</dbReference>
<dbReference type="GO" id="GO:0017003">
    <property type="term" value="P:protein-heme linkage"/>
    <property type="evidence" value="ECO:0007669"/>
    <property type="project" value="InterPro"/>
</dbReference>
<dbReference type="Pfam" id="PF03100">
    <property type="entry name" value="CcmE"/>
    <property type="match status" value="2"/>
</dbReference>
<evidence type="ECO:0000256" key="1">
    <source>
        <dbReference type="ARBA" id="ARBA00004370"/>
    </source>
</evidence>
<evidence type="ECO:0000256" key="3">
    <source>
        <dbReference type="ARBA" id="ARBA00022748"/>
    </source>
</evidence>
<dbReference type="EMBL" id="QSJI01000007">
    <property type="protein sequence ID" value="RHD54825.1"/>
    <property type="molecule type" value="Genomic_DNA"/>
</dbReference>
<comment type="subcellular location">
    <subcellularLocation>
        <location evidence="1">Membrane</location>
    </subcellularLocation>
</comment>
<evidence type="ECO:0000313" key="5">
    <source>
        <dbReference type="EMBL" id="RHD54825.1"/>
    </source>
</evidence>
<keyword evidence="3" id="KW-0201">Cytochrome c-type biogenesis</keyword>
<keyword evidence="4" id="KW-0472">Membrane</keyword>
<dbReference type="RefSeq" id="WP_118272260.1">
    <property type="nucleotide sequence ID" value="NZ_QSJI01000007.1"/>
</dbReference>
<proteinExistence type="predicted"/>
<dbReference type="GO" id="GO:0005886">
    <property type="term" value="C:plasma membrane"/>
    <property type="evidence" value="ECO:0007669"/>
    <property type="project" value="InterPro"/>
</dbReference>
<organism evidence="5 6">
    <name type="scientific">Collinsella intestinalis</name>
    <dbReference type="NCBI Taxonomy" id="147207"/>
    <lineage>
        <taxon>Bacteria</taxon>
        <taxon>Bacillati</taxon>
        <taxon>Actinomycetota</taxon>
        <taxon>Coriobacteriia</taxon>
        <taxon>Coriobacteriales</taxon>
        <taxon>Coriobacteriaceae</taxon>
        <taxon>Collinsella</taxon>
    </lineage>
</organism>
<keyword evidence="2" id="KW-0408">Iron</keyword>
<keyword evidence="2" id="KW-0479">Metal-binding</keyword>
<evidence type="ECO:0000256" key="4">
    <source>
        <dbReference type="ARBA" id="ARBA00023136"/>
    </source>
</evidence>
<protein>
    <submittedName>
        <fullName evidence="5">Cytochrome c maturation protein CcmE</fullName>
    </submittedName>
</protein>
<dbReference type="Gene3D" id="2.40.50.140">
    <property type="entry name" value="Nucleic acid-binding proteins"/>
    <property type="match status" value="2"/>
</dbReference>
<sequence>MNKKAKRRLVVTGGIVAIAMLVIVAIAGSGGAASSLTVGDLLTGDYAGKKVQVTGSVVDGSIETDGTAVRFDITPEEGDGSESVRVVYEGALPATFGSGVVAICTGTVENPPMLKCTEMVTKCPSKYESAEGSLAVKGLIDQADTMMFEDTKVCGYIQGEVNDASADYRFVIESQGATLKVVYDGGLDEQVADGVAVVLSGHLDSDGIFVATEQPAIDSSISK</sequence>
<dbReference type="InterPro" id="IPR004329">
    <property type="entry name" value="CcmE"/>
</dbReference>
<comment type="caution">
    <text evidence="5">The sequence shown here is derived from an EMBL/GenBank/DDBJ whole genome shotgun (WGS) entry which is preliminary data.</text>
</comment>
<dbReference type="InterPro" id="IPR036127">
    <property type="entry name" value="CcmE-like_sf"/>
</dbReference>
<dbReference type="AlphaFoldDB" id="A0A414FUU8"/>
<dbReference type="Proteomes" id="UP000286050">
    <property type="component" value="Unassembled WGS sequence"/>
</dbReference>
<keyword evidence="2" id="KW-0349">Heme</keyword>
<evidence type="ECO:0000313" key="6">
    <source>
        <dbReference type="Proteomes" id="UP000286050"/>
    </source>
</evidence>
<dbReference type="GO" id="GO:0020037">
    <property type="term" value="F:heme binding"/>
    <property type="evidence" value="ECO:0007669"/>
    <property type="project" value="InterPro"/>
</dbReference>
<accession>A0A414FUU8</accession>
<dbReference type="SUPFAM" id="SSF82093">
    <property type="entry name" value="Heme chaperone CcmE"/>
    <property type="match status" value="2"/>
</dbReference>
<reference evidence="5 6" key="1">
    <citation type="submission" date="2018-08" db="EMBL/GenBank/DDBJ databases">
        <title>A genome reference for cultivated species of the human gut microbiota.</title>
        <authorList>
            <person name="Zou Y."/>
            <person name="Xue W."/>
            <person name="Luo G."/>
        </authorList>
    </citation>
    <scope>NUCLEOTIDE SEQUENCE [LARGE SCALE GENOMIC DNA]</scope>
    <source>
        <strain evidence="5 6">AM30-5LB</strain>
    </source>
</reference>
<evidence type="ECO:0000256" key="2">
    <source>
        <dbReference type="ARBA" id="ARBA00022617"/>
    </source>
</evidence>